<dbReference type="OrthoDB" id="618894at2"/>
<proteinExistence type="predicted"/>
<dbReference type="AlphaFoldDB" id="A0A5C4MGP5"/>
<comment type="caution">
    <text evidence="2">The sequence shown here is derived from an EMBL/GenBank/DDBJ whole genome shotgun (WGS) entry which is preliminary data.</text>
</comment>
<evidence type="ECO:0000313" key="3">
    <source>
        <dbReference type="Proteomes" id="UP000306740"/>
    </source>
</evidence>
<accession>A0A5C4MGP5</accession>
<evidence type="ECO:0000313" key="2">
    <source>
        <dbReference type="EMBL" id="TNC43155.1"/>
    </source>
</evidence>
<sequence length="361" mass="39672">MTVRHVGLRGAVTRPEARTRLLRAGERLDMPALLDGASLRLQDADVPGPAVTRGFTWERPDAETEHWYPQGVTTSADAEPGATDRDVVVTTWYAHHRPRRTGSRLTFVDLAARRYRHVLLVRAVRTPWGVRARPVPIHAGGIAWYGPYLYVAATRVGILLFRVSDLLKVGPRSGGRGVASRLGYDVVLPEYARLSAWSRDEGSRLRYSFLSVAHGAAGEAPELVAGEYGGVGHSQRLWRFALDPVTSLPVREDSGRAVPTELHTAQSARMQGATALDGRWYVTTSQGRGNPGDLLVGAPGGFRRHKGVLPTGCEDIAAWPQRRELWSVTEWPGMRWVYAVDPDAWPGPDVEQPGCKVSLVE</sequence>
<dbReference type="EMBL" id="VDFR01000085">
    <property type="protein sequence ID" value="TNC43155.1"/>
    <property type="molecule type" value="Genomic_DNA"/>
</dbReference>
<name>A0A5C4MGP5_9ACTN</name>
<organism evidence="2 3">
    <name type="scientific">Mumia zhuanghuii</name>
    <dbReference type="NCBI Taxonomy" id="2585211"/>
    <lineage>
        <taxon>Bacteria</taxon>
        <taxon>Bacillati</taxon>
        <taxon>Actinomycetota</taxon>
        <taxon>Actinomycetes</taxon>
        <taxon>Propionibacteriales</taxon>
        <taxon>Nocardioidaceae</taxon>
        <taxon>Mumia</taxon>
    </lineage>
</organism>
<dbReference type="Proteomes" id="UP000306740">
    <property type="component" value="Unassembled WGS sequence"/>
</dbReference>
<reference evidence="2 3" key="1">
    <citation type="submission" date="2019-05" db="EMBL/GenBank/DDBJ databases">
        <title>Mumia sp. nov., isolated from the intestinal contents of plateau pika (Ochotona curzoniae) in the Qinghai-Tibet plateau of China.</title>
        <authorList>
            <person name="Tian Z."/>
        </authorList>
    </citation>
    <scope>NUCLEOTIDE SEQUENCE [LARGE SCALE GENOMIC DNA]</scope>
    <source>
        <strain evidence="3">527</strain>
        <strain evidence="2">Z527</strain>
    </source>
</reference>
<dbReference type="EMBL" id="VDFR01000086">
    <property type="protein sequence ID" value="TNC43148.1"/>
    <property type="molecule type" value="Genomic_DNA"/>
</dbReference>
<protein>
    <recommendedName>
        <fullName evidence="4">Secreted protein</fullName>
    </recommendedName>
</protein>
<evidence type="ECO:0008006" key="4">
    <source>
        <dbReference type="Google" id="ProtNLM"/>
    </source>
</evidence>
<dbReference type="RefSeq" id="WP_139106421.1">
    <property type="nucleotide sequence ID" value="NZ_VDFR01000085.1"/>
</dbReference>
<evidence type="ECO:0000313" key="1">
    <source>
        <dbReference type="EMBL" id="TNC43148.1"/>
    </source>
</evidence>
<gene>
    <name evidence="2" type="ORF">FHE65_19000</name>
    <name evidence="1" type="ORF">FHE65_19035</name>
</gene>